<dbReference type="AlphaFoldDB" id="A6NSL9"/>
<name>A6NSL9_9FIRM</name>
<gene>
    <name evidence="1" type="ORF">BACCAP_01198</name>
</gene>
<keyword evidence="2" id="KW-1185">Reference proteome</keyword>
<comment type="caution">
    <text evidence="1">The sequence shown here is derived from an EMBL/GenBank/DDBJ whole genome shotgun (WGS) entry which is preliminary data.</text>
</comment>
<dbReference type="EMBL" id="AAXG02000008">
    <property type="protein sequence ID" value="EDN00976.1"/>
    <property type="molecule type" value="Genomic_DNA"/>
</dbReference>
<dbReference type="Proteomes" id="UP000003639">
    <property type="component" value="Unassembled WGS sequence"/>
</dbReference>
<reference evidence="1 2" key="2">
    <citation type="submission" date="2007-06" db="EMBL/GenBank/DDBJ databases">
        <title>Draft genome sequence of Pseudoflavonifractor capillosus ATCC 29799.</title>
        <authorList>
            <person name="Sudarsanam P."/>
            <person name="Ley R."/>
            <person name="Guruge J."/>
            <person name="Turnbaugh P.J."/>
            <person name="Mahowald M."/>
            <person name="Liep D."/>
            <person name="Gordon J."/>
        </authorList>
    </citation>
    <scope>NUCLEOTIDE SEQUENCE [LARGE SCALE GENOMIC DNA]</scope>
    <source>
        <strain evidence="1 2">ATCC 29799</strain>
    </source>
</reference>
<evidence type="ECO:0000313" key="2">
    <source>
        <dbReference type="Proteomes" id="UP000003639"/>
    </source>
</evidence>
<evidence type="ECO:0000313" key="1">
    <source>
        <dbReference type="EMBL" id="EDN00976.1"/>
    </source>
</evidence>
<proteinExistence type="predicted"/>
<sequence>MKGWIPLTPYYGQRGGLVQEGIAIPARGAYHGPMKNG</sequence>
<accession>A6NSL9</accession>
<reference evidence="1 2" key="1">
    <citation type="submission" date="2007-04" db="EMBL/GenBank/DDBJ databases">
        <authorList>
            <person name="Fulton L."/>
            <person name="Clifton S."/>
            <person name="Fulton B."/>
            <person name="Xu J."/>
            <person name="Minx P."/>
            <person name="Pepin K.H."/>
            <person name="Johnson M."/>
            <person name="Thiruvilangam P."/>
            <person name="Bhonagiri V."/>
            <person name="Nash W.E."/>
            <person name="Mardis E.R."/>
            <person name="Wilson R.K."/>
        </authorList>
    </citation>
    <scope>NUCLEOTIDE SEQUENCE [LARGE SCALE GENOMIC DNA]</scope>
    <source>
        <strain evidence="1 2">ATCC 29799</strain>
    </source>
</reference>
<organism evidence="1 2">
    <name type="scientific">Pseudoflavonifractor capillosus ATCC 29799</name>
    <dbReference type="NCBI Taxonomy" id="411467"/>
    <lineage>
        <taxon>Bacteria</taxon>
        <taxon>Bacillati</taxon>
        <taxon>Bacillota</taxon>
        <taxon>Clostridia</taxon>
        <taxon>Eubacteriales</taxon>
        <taxon>Oscillospiraceae</taxon>
        <taxon>Pseudoflavonifractor</taxon>
    </lineage>
</organism>
<protein>
    <submittedName>
        <fullName evidence="1">Uncharacterized protein</fullName>
    </submittedName>
</protein>